<feature type="transmembrane region" description="Helical" evidence="1">
    <location>
        <begin position="98"/>
        <end position="116"/>
    </location>
</feature>
<accession>U9SLQ0</accession>
<dbReference type="EMBL" id="KI300115">
    <property type="protein sequence ID" value="ERZ96814.1"/>
    <property type="molecule type" value="Genomic_DNA"/>
</dbReference>
<name>U9SLQ0_RHIID</name>
<evidence type="ECO:0000313" key="2">
    <source>
        <dbReference type="EMBL" id="ERZ96814.1"/>
    </source>
</evidence>
<keyword evidence="1" id="KW-1133">Transmembrane helix</keyword>
<proteinExistence type="predicted"/>
<evidence type="ECO:0000256" key="1">
    <source>
        <dbReference type="SAM" id="Phobius"/>
    </source>
</evidence>
<dbReference type="AlphaFoldDB" id="U9SLQ0"/>
<dbReference type="HOGENOM" id="CLU_1705207_0_0_1"/>
<reference evidence="2" key="1">
    <citation type="submission" date="2013-07" db="EMBL/GenBank/DDBJ databases">
        <title>The genome of an arbuscular mycorrhizal fungus provides insights into the evolution of the oldest plant symbiosis.</title>
        <authorList>
            <consortium name="DOE Joint Genome Institute"/>
            <person name="Tisserant E."/>
            <person name="Malbreil M."/>
            <person name="Kuo A."/>
            <person name="Kohler A."/>
            <person name="Symeonidi A."/>
            <person name="Balestrini R."/>
            <person name="Charron P."/>
            <person name="Duensing N."/>
            <person name="Frei-dit-Frey N."/>
            <person name="Gianinazzi-Pearson V."/>
            <person name="Gilbert B."/>
            <person name="Handa Y."/>
            <person name="Hijri M."/>
            <person name="Kaul R."/>
            <person name="Kawaguchi M."/>
            <person name="Krajinski F."/>
            <person name="Lammers P."/>
            <person name="Lapierre D."/>
            <person name="Masclaux F.G."/>
            <person name="Murat C."/>
            <person name="Morin E."/>
            <person name="Ndikumana S."/>
            <person name="Pagni M."/>
            <person name="Petitpierre D."/>
            <person name="Requena N."/>
            <person name="Rosikiewicz P."/>
            <person name="Riley R."/>
            <person name="Saito K."/>
            <person name="San Clemente H."/>
            <person name="Shapiro H."/>
            <person name="van Tuinen D."/>
            <person name="Becard G."/>
            <person name="Bonfante P."/>
            <person name="Paszkowski U."/>
            <person name="Shachar-Hill Y."/>
            <person name="Young J.P."/>
            <person name="Sanders I.R."/>
            <person name="Henrissat B."/>
            <person name="Rensing S.A."/>
            <person name="Grigoriev I.V."/>
            <person name="Corradi N."/>
            <person name="Roux C."/>
            <person name="Martin F."/>
        </authorList>
    </citation>
    <scope>NUCLEOTIDE SEQUENCE</scope>
    <source>
        <strain evidence="2">DAOM 197198</strain>
    </source>
</reference>
<protein>
    <submittedName>
        <fullName evidence="2">Uncharacterized protein</fullName>
    </submittedName>
</protein>
<gene>
    <name evidence="2" type="ORF">GLOINDRAFT_83678</name>
</gene>
<sequence length="154" mass="18152">MRECAYNASLINTIKSNKLKFITECSELRCNIYLSIRKFDMYTQQKIQGFAVHNFAESNQNHAARQVDSIVKEITVYPKVMWDFQFLADLRNNKNSTIFFKSNLSIIYLILLLRYYNWLVTLGPGLLDGYISPKRRYYHFNIQVTGINIYAINK</sequence>
<keyword evidence="1" id="KW-0472">Membrane</keyword>
<organism evidence="2">
    <name type="scientific">Rhizophagus irregularis (strain DAOM 181602 / DAOM 197198 / MUCL 43194)</name>
    <name type="common">Arbuscular mycorrhizal fungus</name>
    <name type="synonym">Glomus intraradices</name>
    <dbReference type="NCBI Taxonomy" id="747089"/>
    <lineage>
        <taxon>Eukaryota</taxon>
        <taxon>Fungi</taxon>
        <taxon>Fungi incertae sedis</taxon>
        <taxon>Mucoromycota</taxon>
        <taxon>Glomeromycotina</taxon>
        <taxon>Glomeromycetes</taxon>
        <taxon>Glomerales</taxon>
        <taxon>Glomeraceae</taxon>
        <taxon>Rhizophagus</taxon>
    </lineage>
</organism>
<keyword evidence="1" id="KW-0812">Transmembrane</keyword>